<dbReference type="GO" id="GO:0005829">
    <property type="term" value="C:cytosol"/>
    <property type="evidence" value="ECO:0007669"/>
    <property type="project" value="TreeGrafter"/>
</dbReference>
<dbReference type="GeneID" id="61036119"/>
<dbReference type="NCBIfam" id="TIGR01509">
    <property type="entry name" value="HAD-SF-IA-v3"/>
    <property type="match status" value="1"/>
</dbReference>
<dbReference type="RefSeq" id="WP_048035180.1">
    <property type="nucleotide sequence ID" value="NZ_BJNU01000051.1"/>
</dbReference>
<dbReference type="NCBIfam" id="TIGR01549">
    <property type="entry name" value="HAD-SF-IA-v1"/>
    <property type="match status" value="1"/>
</dbReference>
<accession>A0A0J6BWB3</accession>
<name>A0A0J6BWB3_BREBE</name>
<evidence type="ECO:0000313" key="1">
    <source>
        <dbReference type="EMBL" id="AWX58760.1"/>
    </source>
</evidence>
<dbReference type="SFLD" id="SFLDG01129">
    <property type="entry name" value="C1.5:_HAD__Beta-PGM__Phosphata"/>
    <property type="match status" value="1"/>
</dbReference>
<dbReference type="InterPro" id="IPR036412">
    <property type="entry name" value="HAD-like_sf"/>
</dbReference>
<dbReference type="Gene3D" id="1.10.150.240">
    <property type="entry name" value="Putative phosphatase, domain 2"/>
    <property type="match status" value="1"/>
</dbReference>
<dbReference type="Pfam" id="PF13419">
    <property type="entry name" value="HAD_2"/>
    <property type="match status" value="1"/>
</dbReference>
<dbReference type="SFLD" id="SFLDG01135">
    <property type="entry name" value="C1.5.6:_HAD__Beta-PGM__Phospha"/>
    <property type="match status" value="1"/>
</dbReference>
<dbReference type="SUPFAM" id="SSF56784">
    <property type="entry name" value="HAD-like"/>
    <property type="match status" value="1"/>
</dbReference>
<dbReference type="PANTHER" id="PTHR43434:SF26">
    <property type="entry name" value="PYROPHOSPHATASE PPAX"/>
    <property type="match status" value="1"/>
</dbReference>
<keyword evidence="1" id="KW-0378">Hydrolase</keyword>
<reference evidence="1 2" key="1">
    <citation type="journal article" date="2015" name="Genome Announc.">
        <title>Draft Genome Sequence of Brevibacillus brevis DZQ7, a Plant Growth-Promoting Rhizobacterium with Broad-Spectrum Antimicrobial Activity.</title>
        <authorList>
            <person name="Hou Q."/>
            <person name="Wang C."/>
            <person name="Hou X."/>
            <person name="Xia Z."/>
            <person name="Ye J."/>
            <person name="Liu K."/>
            <person name="Liu H."/>
            <person name="Wang J."/>
            <person name="Guo H."/>
            <person name="Yu X."/>
            <person name="Yang Y."/>
            <person name="Du B."/>
            <person name="Ding Y."/>
        </authorList>
    </citation>
    <scope>NUCLEOTIDE SEQUENCE [LARGE SCALE GENOMIC DNA]</scope>
    <source>
        <strain evidence="1 2">DZQ7</strain>
    </source>
</reference>
<dbReference type="EMBL" id="CP030117">
    <property type="protein sequence ID" value="AWX58760.1"/>
    <property type="molecule type" value="Genomic_DNA"/>
</dbReference>
<dbReference type="InterPro" id="IPR006439">
    <property type="entry name" value="HAD-SF_hydro_IA"/>
</dbReference>
<evidence type="ECO:0000313" key="2">
    <source>
        <dbReference type="Proteomes" id="UP000036061"/>
    </source>
</evidence>
<protein>
    <submittedName>
        <fullName evidence="1">HAD family hydrolase</fullName>
    </submittedName>
</protein>
<organism evidence="1 2">
    <name type="scientific">Brevibacillus brevis</name>
    <name type="common">Bacillus brevis</name>
    <dbReference type="NCBI Taxonomy" id="1393"/>
    <lineage>
        <taxon>Bacteria</taxon>
        <taxon>Bacillati</taxon>
        <taxon>Bacillota</taxon>
        <taxon>Bacilli</taxon>
        <taxon>Bacillales</taxon>
        <taxon>Paenibacillaceae</taxon>
        <taxon>Brevibacillus</taxon>
    </lineage>
</organism>
<dbReference type="Gene3D" id="3.40.50.1000">
    <property type="entry name" value="HAD superfamily/HAD-like"/>
    <property type="match status" value="1"/>
</dbReference>
<dbReference type="GO" id="GO:0006281">
    <property type="term" value="P:DNA repair"/>
    <property type="evidence" value="ECO:0007669"/>
    <property type="project" value="TreeGrafter"/>
</dbReference>
<proteinExistence type="predicted"/>
<dbReference type="InterPro" id="IPR041492">
    <property type="entry name" value="HAD_2"/>
</dbReference>
<dbReference type="PANTHER" id="PTHR43434">
    <property type="entry name" value="PHOSPHOGLYCOLATE PHOSPHATASE"/>
    <property type="match status" value="1"/>
</dbReference>
<dbReference type="OrthoDB" id="9807630at2"/>
<dbReference type="InterPro" id="IPR023198">
    <property type="entry name" value="PGP-like_dom2"/>
</dbReference>
<dbReference type="GO" id="GO:0008967">
    <property type="term" value="F:phosphoglycolate phosphatase activity"/>
    <property type="evidence" value="ECO:0007669"/>
    <property type="project" value="TreeGrafter"/>
</dbReference>
<dbReference type="eggNOG" id="COG0546">
    <property type="taxonomic scope" value="Bacteria"/>
</dbReference>
<dbReference type="AlphaFoldDB" id="A0A0J6BWB3"/>
<dbReference type="Proteomes" id="UP000036061">
    <property type="component" value="Chromosome"/>
</dbReference>
<dbReference type="InterPro" id="IPR023214">
    <property type="entry name" value="HAD_sf"/>
</dbReference>
<dbReference type="InterPro" id="IPR050155">
    <property type="entry name" value="HAD-like_hydrolase_sf"/>
</dbReference>
<dbReference type="SFLD" id="SFLDS00003">
    <property type="entry name" value="Haloacid_Dehalogenase"/>
    <property type="match status" value="1"/>
</dbReference>
<gene>
    <name evidence="1" type="ORF">AB432_028585</name>
</gene>
<sequence length="220" mass="24262">MIQALLFDLDGTLLDSRDAVVDAVAFTAEQYAPGHFSREELLARFGESFDDFLAAVATAAGVPDKKEVLQRYFAYVREHHEEHVKLFPFVREGLEKLKAAGFTMAIVTNKQREFTLAGLEMAGIEHLFEAIVTVDDVSRGKPSAEPVQKALGALGKSPEQAMMIGDSRYDVLAAVGAGVQSVVLEWYGQEKWLYASPDYRYADFETFVTEMLAAKAQGGK</sequence>
<dbReference type="PRINTS" id="PR00413">
    <property type="entry name" value="HADHALOGNASE"/>
</dbReference>